<protein>
    <submittedName>
        <fullName evidence="2">Uridylate kinase</fullName>
    </submittedName>
</protein>
<evidence type="ECO:0000259" key="1">
    <source>
        <dbReference type="Pfam" id="PF00696"/>
    </source>
</evidence>
<dbReference type="EMBL" id="JACCHS010000054">
    <property type="protein sequence ID" value="NYT46888.1"/>
    <property type="molecule type" value="Genomic_DNA"/>
</dbReference>
<reference evidence="2 3" key="1">
    <citation type="submission" date="2020-05" db="EMBL/GenBank/DDBJ databases">
        <title>Horizontal transmission and recombination maintain forever young bacterial symbiont genomes.</title>
        <authorList>
            <person name="Russell S.L."/>
            <person name="Pepper-Tunick E."/>
            <person name="Svedberg J."/>
            <person name="Byrne A."/>
            <person name="Ruelas Castillo J."/>
            <person name="Vollmers C."/>
            <person name="Beinart R.A."/>
            <person name="Corbett-Detig R."/>
        </authorList>
    </citation>
    <scope>NUCLEOTIDE SEQUENCE [LARGE SCALE GENOMIC DNA]</scope>
    <source>
        <strain evidence="2">4727-3</strain>
    </source>
</reference>
<keyword evidence="2" id="KW-0808">Transferase</keyword>
<sequence length="213" mass="23684">MIVLKLGGSLLSRAELKQFLQLASRDGQGQVVIVPGGGVFADQVRLTQQQWQYDDRTAHCMAILAMQQMALLFRGLCARLVIVDQVELIRSRLQQQNVVIWSPLPSELDAAGIAANWQVTSDTLAAWLAVQLSIDHLILVKSAEFSAGCSIEQLSTLGIIDQAFAEFVQDHPLTIDCISYHQLYPNRQLKKACLNIPQPVHLFIHSRLDRAVC</sequence>
<dbReference type="Gene3D" id="3.40.1160.10">
    <property type="entry name" value="Acetylglutamate kinase-like"/>
    <property type="match status" value="1"/>
</dbReference>
<comment type="caution">
    <text evidence="2">The sequence shown here is derived from an EMBL/GenBank/DDBJ whole genome shotgun (WGS) entry which is preliminary data.</text>
</comment>
<dbReference type="Pfam" id="PF00696">
    <property type="entry name" value="AA_kinase"/>
    <property type="match status" value="1"/>
</dbReference>
<keyword evidence="2" id="KW-0418">Kinase</keyword>
<gene>
    <name evidence="2" type="ORF">H0A75_03915</name>
</gene>
<dbReference type="InterPro" id="IPR001048">
    <property type="entry name" value="Asp/Glu/Uridylate_kinase"/>
</dbReference>
<dbReference type="Proteomes" id="UP000537890">
    <property type="component" value="Unassembled WGS sequence"/>
</dbReference>
<evidence type="ECO:0000313" key="3">
    <source>
        <dbReference type="Proteomes" id="UP000537890"/>
    </source>
</evidence>
<proteinExistence type="predicted"/>
<evidence type="ECO:0000313" key="2">
    <source>
        <dbReference type="EMBL" id="NYT46888.1"/>
    </source>
</evidence>
<dbReference type="AlphaFoldDB" id="A0A7Z0MNL3"/>
<name>A0A7Z0MNL3_9GAMM</name>
<dbReference type="InterPro" id="IPR036393">
    <property type="entry name" value="AceGlu_kinase-like_sf"/>
</dbReference>
<organism evidence="2 3">
    <name type="scientific">Candidatus Methanofishera endochildressiae</name>
    <dbReference type="NCBI Taxonomy" id="2738884"/>
    <lineage>
        <taxon>Bacteria</taxon>
        <taxon>Pseudomonadati</taxon>
        <taxon>Pseudomonadota</taxon>
        <taxon>Gammaproteobacteria</taxon>
        <taxon>Candidatus Methanofishera</taxon>
    </lineage>
</organism>
<accession>A0A7Z0MNL3</accession>
<dbReference type="SUPFAM" id="SSF53633">
    <property type="entry name" value="Carbamate kinase-like"/>
    <property type="match status" value="1"/>
</dbReference>
<dbReference type="GO" id="GO:0016301">
    <property type="term" value="F:kinase activity"/>
    <property type="evidence" value="ECO:0007669"/>
    <property type="project" value="UniProtKB-KW"/>
</dbReference>
<feature type="domain" description="Aspartate/glutamate/uridylate kinase" evidence="1">
    <location>
        <begin position="1"/>
        <end position="142"/>
    </location>
</feature>